<comment type="cofactor">
    <cofactor evidence="1">
        <name>Mg(2+)</name>
        <dbReference type="ChEBI" id="CHEBI:18420"/>
    </cofactor>
</comment>
<dbReference type="InterPro" id="IPR013341">
    <property type="entry name" value="Mandelate_racemase_N_dom"/>
</dbReference>
<keyword evidence="2" id="KW-0479">Metal-binding</keyword>
<dbReference type="InterPro" id="IPR036849">
    <property type="entry name" value="Enolase-like_C_sf"/>
</dbReference>
<organism evidence="5">
    <name type="scientific">Vreelandella sp. SM1641</name>
    <dbReference type="NCBI Taxonomy" id="3126101"/>
    <lineage>
        <taxon>Bacteria</taxon>
        <taxon>Pseudomonadati</taxon>
        <taxon>Pseudomonadota</taxon>
        <taxon>Gammaproteobacteria</taxon>
        <taxon>Oceanospirillales</taxon>
        <taxon>Halomonadaceae</taxon>
        <taxon>Vreelandella</taxon>
    </lineage>
</organism>
<dbReference type="RefSeq" id="WP_350359536.1">
    <property type="nucleotide sequence ID" value="NZ_CP158484.1"/>
</dbReference>
<dbReference type="AlphaFoldDB" id="A0AAU7XPM3"/>
<dbReference type="EMBL" id="CP158484">
    <property type="protein sequence ID" value="XBY58725.1"/>
    <property type="molecule type" value="Genomic_DNA"/>
</dbReference>
<dbReference type="KEGG" id="vrs:V8F66_20985"/>
<keyword evidence="3" id="KW-0460">Magnesium</keyword>
<dbReference type="Pfam" id="PF13378">
    <property type="entry name" value="MR_MLE_C"/>
    <property type="match status" value="1"/>
</dbReference>
<dbReference type="InterPro" id="IPR013342">
    <property type="entry name" value="Mandelate_racemase_C"/>
</dbReference>
<dbReference type="Gene3D" id="3.20.20.120">
    <property type="entry name" value="Enolase-like C-terminal domain"/>
    <property type="match status" value="1"/>
</dbReference>
<dbReference type="SUPFAM" id="SSF51604">
    <property type="entry name" value="Enolase C-terminal domain-like"/>
    <property type="match status" value="1"/>
</dbReference>
<evidence type="ECO:0000256" key="2">
    <source>
        <dbReference type="ARBA" id="ARBA00022723"/>
    </source>
</evidence>
<dbReference type="GO" id="GO:0016052">
    <property type="term" value="P:carbohydrate catabolic process"/>
    <property type="evidence" value="ECO:0007669"/>
    <property type="project" value="TreeGrafter"/>
</dbReference>
<dbReference type="InterPro" id="IPR029065">
    <property type="entry name" value="Enolase_C-like"/>
</dbReference>
<sequence length="396" mass="43277">MNKKDHEFIQLRPQRIVKVKAWPMNIPVKVEVVGVSRTMPLSACLCEVETEDGIKGYGFTAITEEDVVASAINNVIAPTVMGRDAIATEAIWEELSWVLTPRGQSGYASHAIAALDIALWDIKAQAMGVPLWRLLGGAREEVPVYTTFGFGFLSQDELVAAAKHWVAQGNRRLKMTVAGEAMRNRHRRNLEAVIREDAARVMAVREAVGDEVDIYIDANCNLDPVHAFKLAKMLEPVNLGFFEEPVLQNDARHLSELRRRTSVRIAVGQNEGQAFRFRDLLVEQAVDIIQPNVAITGGFTQCIRIAGMAAAFNTSIANGGAWPFHNMHLHAGLANGGLVEYHHPAVLLCEQIFTGLPVPENGVLALPKSPGLGFSPNMDAVEEFSRNPSACGNGKG</sequence>
<dbReference type="PROSITE" id="PS00908">
    <property type="entry name" value="MR_MLE_1"/>
    <property type="match status" value="1"/>
</dbReference>
<dbReference type="SUPFAM" id="SSF54826">
    <property type="entry name" value="Enolase N-terminal domain-like"/>
    <property type="match status" value="1"/>
</dbReference>
<evidence type="ECO:0000256" key="1">
    <source>
        <dbReference type="ARBA" id="ARBA00001946"/>
    </source>
</evidence>
<dbReference type="GO" id="GO:0000287">
    <property type="term" value="F:magnesium ion binding"/>
    <property type="evidence" value="ECO:0007669"/>
    <property type="project" value="TreeGrafter"/>
</dbReference>
<dbReference type="CDD" id="cd03316">
    <property type="entry name" value="MR_like"/>
    <property type="match status" value="1"/>
</dbReference>
<dbReference type="SMART" id="SM00922">
    <property type="entry name" value="MR_MLE"/>
    <property type="match status" value="1"/>
</dbReference>
<feature type="domain" description="Mandelate racemase/muconate lactonizing enzyme C-terminal" evidence="4">
    <location>
        <begin position="155"/>
        <end position="264"/>
    </location>
</feature>
<accession>A0AAU7XPM3</accession>
<dbReference type="PANTHER" id="PTHR13794">
    <property type="entry name" value="ENOLASE SUPERFAMILY, MANDELATE RACEMASE"/>
    <property type="match status" value="1"/>
</dbReference>
<evidence type="ECO:0000256" key="3">
    <source>
        <dbReference type="ARBA" id="ARBA00022842"/>
    </source>
</evidence>
<protein>
    <submittedName>
        <fullName evidence="5">Mandelate racemase/muconate lactonizing enzyme family protein</fullName>
    </submittedName>
</protein>
<dbReference type="InterPro" id="IPR046945">
    <property type="entry name" value="RHMD-like"/>
</dbReference>
<evidence type="ECO:0000313" key="5">
    <source>
        <dbReference type="EMBL" id="XBY58725.1"/>
    </source>
</evidence>
<gene>
    <name evidence="5" type="ORF">V8F66_20985</name>
</gene>
<dbReference type="InterPro" id="IPR018110">
    <property type="entry name" value="Mandel_Rmase/mucon_lact_enz_CS"/>
</dbReference>
<dbReference type="Pfam" id="PF02746">
    <property type="entry name" value="MR_MLE_N"/>
    <property type="match status" value="1"/>
</dbReference>
<evidence type="ECO:0000259" key="4">
    <source>
        <dbReference type="SMART" id="SM00922"/>
    </source>
</evidence>
<name>A0AAU7XPM3_9GAMM</name>
<proteinExistence type="predicted"/>
<dbReference type="Gene3D" id="3.30.390.10">
    <property type="entry name" value="Enolase-like, N-terminal domain"/>
    <property type="match status" value="1"/>
</dbReference>
<dbReference type="GO" id="GO:0009063">
    <property type="term" value="P:amino acid catabolic process"/>
    <property type="evidence" value="ECO:0007669"/>
    <property type="project" value="InterPro"/>
</dbReference>
<dbReference type="GO" id="GO:0016836">
    <property type="term" value="F:hydro-lyase activity"/>
    <property type="evidence" value="ECO:0007669"/>
    <property type="project" value="TreeGrafter"/>
</dbReference>
<dbReference type="InterPro" id="IPR029017">
    <property type="entry name" value="Enolase-like_N"/>
</dbReference>
<dbReference type="SFLD" id="SFLDS00001">
    <property type="entry name" value="Enolase"/>
    <property type="match status" value="1"/>
</dbReference>
<dbReference type="PANTHER" id="PTHR13794:SF58">
    <property type="entry name" value="MITOCHONDRIAL ENOLASE SUPERFAMILY MEMBER 1"/>
    <property type="match status" value="1"/>
</dbReference>
<reference evidence="5" key="1">
    <citation type="submission" date="2024-02" db="EMBL/GenBank/DDBJ databases">
        <title>Complete genome sequence of Vreelandella sp. SM1641, a marine exopolysaccharide-producing bacterium isolated from deep-sea hydrothermal sediment of the southwest Indian Ocean.</title>
        <authorList>
            <person name="Zhu H."/>
            <person name="Sun M."/>
        </authorList>
    </citation>
    <scope>NUCLEOTIDE SEQUENCE</scope>
    <source>
        <strain evidence="5">SM1641</strain>
    </source>
</reference>